<dbReference type="InterPro" id="IPR001680">
    <property type="entry name" value="WD40_rpt"/>
</dbReference>
<dbReference type="InterPro" id="IPR036322">
    <property type="entry name" value="WD40_repeat_dom_sf"/>
</dbReference>
<dbReference type="SMART" id="SM00320">
    <property type="entry name" value="WD40"/>
    <property type="match status" value="6"/>
</dbReference>
<evidence type="ECO:0000313" key="9">
    <source>
        <dbReference type="EMBL" id="KAL3784248.1"/>
    </source>
</evidence>
<keyword evidence="4" id="KW-0539">Nucleus</keyword>
<feature type="region of interest" description="Disordered" evidence="7">
    <location>
        <begin position="141"/>
        <end position="171"/>
    </location>
</feature>
<reference evidence="9 10" key="1">
    <citation type="submission" date="2024-10" db="EMBL/GenBank/DDBJ databases">
        <title>Updated reference genomes for cyclostephanoid diatoms.</title>
        <authorList>
            <person name="Roberts W.R."/>
            <person name="Alverson A.J."/>
        </authorList>
    </citation>
    <scope>NUCLEOTIDE SEQUENCE [LARGE SCALE GENOMIC DNA]</scope>
    <source>
        <strain evidence="9 10">AJA276-08</strain>
    </source>
</reference>
<feature type="repeat" description="WD" evidence="5">
    <location>
        <begin position="809"/>
        <end position="836"/>
    </location>
</feature>
<evidence type="ECO:0000256" key="2">
    <source>
        <dbReference type="ARBA" id="ARBA00022574"/>
    </source>
</evidence>
<feature type="domain" description="TFIID subunit TAF5 NTD2" evidence="8">
    <location>
        <begin position="417"/>
        <end position="480"/>
    </location>
</feature>
<name>A0ABD3P9X6_9STRA</name>
<dbReference type="PROSITE" id="PS00678">
    <property type="entry name" value="WD_REPEATS_1"/>
    <property type="match status" value="1"/>
</dbReference>
<dbReference type="CDD" id="cd00200">
    <property type="entry name" value="WD40"/>
    <property type="match status" value="1"/>
</dbReference>
<feature type="compositionally biased region" description="Basic and acidic residues" evidence="7">
    <location>
        <begin position="100"/>
        <end position="122"/>
    </location>
</feature>
<feature type="compositionally biased region" description="Basic and acidic residues" evidence="7">
    <location>
        <begin position="338"/>
        <end position="356"/>
    </location>
</feature>
<dbReference type="Pfam" id="PF00400">
    <property type="entry name" value="WD40"/>
    <property type="match status" value="6"/>
</dbReference>
<proteinExistence type="predicted"/>
<evidence type="ECO:0000256" key="1">
    <source>
        <dbReference type="ARBA" id="ARBA00004123"/>
    </source>
</evidence>
<evidence type="ECO:0000256" key="4">
    <source>
        <dbReference type="ARBA" id="ARBA00023242"/>
    </source>
</evidence>
<keyword evidence="6" id="KW-0175">Coiled coil</keyword>
<dbReference type="SUPFAM" id="SSF50978">
    <property type="entry name" value="WD40 repeat-like"/>
    <property type="match status" value="1"/>
</dbReference>
<dbReference type="Gene3D" id="1.25.40.500">
    <property type="entry name" value="TFIID subunit TAF5, NTD2 domain"/>
    <property type="match status" value="1"/>
</dbReference>
<feature type="repeat" description="WD" evidence="5">
    <location>
        <begin position="1035"/>
        <end position="1076"/>
    </location>
</feature>
<dbReference type="GO" id="GO:0005634">
    <property type="term" value="C:nucleus"/>
    <property type="evidence" value="ECO:0007669"/>
    <property type="project" value="UniProtKB-SubCell"/>
</dbReference>
<feature type="repeat" description="WD" evidence="5">
    <location>
        <begin position="1000"/>
        <end position="1034"/>
    </location>
</feature>
<dbReference type="PANTHER" id="PTHR19879:SF1">
    <property type="entry name" value="CANNONBALL-RELATED"/>
    <property type="match status" value="1"/>
</dbReference>
<feature type="coiled-coil region" evidence="6">
    <location>
        <begin position="533"/>
        <end position="567"/>
    </location>
</feature>
<feature type="compositionally biased region" description="Low complexity" evidence="7">
    <location>
        <begin position="1"/>
        <end position="13"/>
    </location>
</feature>
<gene>
    <name evidence="9" type="ORF">ACHAW5_009171</name>
</gene>
<feature type="repeat" description="WD" evidence="5">
    <location>
        <begin position="1087"/>
        <end position="1120"/>
    </location>
</feature>
<sequence length="1203" mass="129340">MARGPSRSSGRRGSASDKKEETDIEVVMDGNNGSIISNGISTSQAASFMQVATASANLDSPSEESLVLAYLRKYGLVDAACELQTILQKSEASASASANKNDDGRKRKRGDAGDGGEKEDNKLPPIDYDITEDAIELVGTSSAAASSPGGTSSVVGSHDGDNEKQSSNNTLAAATGGGFGYDLDAAPTIALWGTGSAPPMLHNNKISELLLQGRERDATVRDDIDDATRLNVNDIKMNDDSGRSGEIDDPESIETVVNFRDEARRYIEGFTSLVTWILSLPDDAVHPIVTPITAGRSPLSSRENMMGGCEHGGIANVEGDILAEDSSDLMGEESKMKFDDNVGDCKKEPGKQEIPRHKPHEGLPTLVKHRLVVAECYEPTKLKPPTPQMLTPLIGATAAISFASSCQRDSLPLLPSCKPELLALSFPLLVHTYCELLTCGLENSSLALELLDTYRHLYEANHHSEIADLDKCQTTKRIVELNDDVIVQSVLHSEMRLIHSQIALLATKLAEVENIRNGLKLKTKRTPEEEKLLQEHTTRVAKYNETLSRSREKAAELSSKNDALTIKLMALPFLRRARALKWNITISTSSFAALTRFVSSKDELLPMSALLQSRCHLIVERRDPLPFCPPVVLGDAGGNKEEDEMEVKVRWAAPIHPMARANEVGEDVAASGVNGNHLHYKQARSILTRLEALQYPKLRLDDSDGFKDVESRSAIEFNRALLVNGFRRLEALELKKEYEAGLLPSTSSADAGPKWQVHVADALQPSVLLATICSSSYRSGEEDITAGSVGASPWSDSNISVTSASICPPDGQKIAVGCDDAAIRIWSLDQSAKSNKRKSSRHVPSCASSLGEPSIVLLGHKSGFPVFDVDWTRNARTLLSAGGDGTIRLWDTQAVGPYGKLSNVSVQQRNNSSHTVGGPASTSLCTVVVPGAKAESLVEVGGAALSVYQGHAPLTPIWSVSSAPCGYYFASAGSDYTARIWTTDRTAPVRILIGHVSPSVNCVAWHPNCNYVVTASDDKTCRMFDVQTGRCVRLLLGSTRGLNLVRVSPSGRYAAGSGYDGVIRIWELGNGRLVNELRPASNTTQASSYSEGMINSMSFSSCGGALAVAGEECTVRIWDVCGAGNHHSSPDYFAATHGATAMPSFGHGLSSVVAAQSQLNRMTTNEGSCLGTNFPVKVFKTNKISICDLKFTKRNLLLALGSF</sequence>
<dbReference type="InterPro" id="IPR037264">
    <property type="entry name" value="TFIID_NTD2_sf"/>
</dbReference>
<dbReference type="SUPFAM" id="SSF160897">
    <property type="entry name" value="Taf5 N-terminal domain-like"/>
    <property type="match status" value="1"/>
</dbReference>
<comment type="subcellular location">
    <subcellularLocation>
        <location evidence="1">Nucleus</location>
    </subcellularLocation>
</comment>
<keyword evidence="3" id="KW-0677">Repeat</keyword>
<feature type="region of interest" description="Disordered" evidence="7">
    <location>
        <begin position="338"/>
        <end position="360"/>
    </location>
</feature>
<evidence type="ECO:0000256" key="5">
    <source>
        <dbReference type="PROSITE-ProRule" id="PRU00221"/>
    </source>
</evidence>
<comment type="caution">
    <text evidence="9">The sequence shown here is derived from an EMBL/GenBank/DDBJ whole genome shotgun (WGS) entry which is preliminary data.</text>
</comment>
<feature type="compositionally biased region" description="Low complexity" evidence="7">
    <location>
        <begin position="141"/>
        <end position="157"/>
    </location>
</feature>
<dbReference type="Gene3D" id="2.130.10.10">
    <property type="entry name" value="YVTN repeat-like/Quinoprotein amine dehydrogenase"/>
    <property type="match status" value="2"/>
</dbReference>
<feature type="region of interest" description="Disordered" evidence="7">
    <location>
        <begin position="1"/>
        <end position="24"/>
    </location>
</feature>
<evidence type="ECO:0000256" key="3">
    <source>
        <dbReference type="ARBA" id="ARBA00022737"/>
    </source>
</evidence>
<feature type="repeat" description="WD" evidence="5">
    <location>
        <begin position="866"/>
        <end position="891"/>
    </location>
</feature>
<keyword evidence="10" id="KW-1185">Reference proteome</keyword>
<keyword evidence="2 5" id="KW-0853">WD repeat</keyword>
<dbReference type="InterPro" id="IPR007582">
    <property type="entry name" value="TFIID_NTD2"/>
</dbReference>
<dbReference type="InterPro" id="IPR019775">
    <property type="entry name" value="WD40_repeat_CS"/>
</dbReference>
<evidence type="ECO:0000256" key="7">
    <source>
        <dbReference type="SAM" id="MobiDB-lite"/>
    </source>
</evidence>
<dbReference type="PANTHER" id="PTHR19879">
    <property type="entry name" value="TRANSCRIPTION INITIATION FACTOR TFIID"/>
    <property type="match status" value="1"/>
</dbReference>
<dbReference type="EMBL" id="JALLAZ020000935">
    <property type="protein sequence ID" value="KAL3784248.1"/>
    <property type="molecule type" value="Genomic_DNA"/>
</dbReference>
<evidence type="ECO:0000259" key="8">
    <source>
        <dbReference type="Pfam" id="PF04494"/>
    </source>
</evidence>
<feature type="region of interest" description="Disordered" evidence="7">
    <location>
        <begin position="90"/>
        <end position="127"/>
    </location>
</feature>
<feature type="compositionally biased region" description="Low complexity" evidence="7">
    <location>
        <begin position="90"/>
        <end position="99"/>
    </location>
</feature>
<organism evidence="9 10">
    <name type="scientific">Stephanodiscus triporus</name>
    <dbReference type="NCBI Taxonomy" id="2934178"/>
    <lineage>
        <taxon>Eukaryota</taxon>
        <taxon>Sar</taxon>
        <taxon>Stramenopiles</taxon>
        <taxon>Ochrophyta</taxon>
        <taxon>Bacillariophyta</taxon>
        <taxon>Coscinodiscophyceae</taxon>
        <taxon>Thalassiosirophycidae</taxon>
        <taxon>Stephanodiscales</taxon>
        <taxon>Stephanodiscaceae</taxon>
        <taxon>Stephanodiscus</taxon>
    </lineage>
</organism>
<protein>
    <recommendedName>
        <fullName evidence="8">TFIID subunit TAF5 NTD2 domain-containing protein</fullName>
    </recommendedName>
</protein>
<dbReference type="PROSITE" id="PS50082">
    <property type="entry name" value="WD_REPEATS_2"/>
    <property type="match status" value="5"/>
</dbReference>
<dbReference type="Pfam" id="PF04494">
    <property type="entry name" value="TFIID_NTD2"/>
    <property type="match status" value="1"/>
</dbReference>
<evidence type="ECO:0000256" key="6">
    <source>
        <dbReference type="SAM" id="Coils"/>
    </source>
</evidence>
<dbReference type="AlphaFoldDB" id="A0ABD3P9X6"/>
<dbReference type="InterPro" id="IPR015943">
    <property type="entry name" value="WD40/YVTN_repeat-like_dom_sf"/>
</dbReference>
<evidence type="ECO:0000313" key="10">
    <source>
        <dbReference type="Proteomes" id="UP001530315"/>
    </source>
</evidence>
<dbReference type="Proteomes" id="UP001530315">
    <property type="component" value="Unassembled WGS sequence"/>
</dbReference>
<accession>A0ABD3P9X6</accession>